<protein>
    <recommendedName>
        <fullName evidence="2">Enoyl reductase (ER) domain-containing protein</fullName>
    </recommendedName>
</protein>
<feature type="signal peptide" evidence="1">
    <location>
        <begin position="1"/>
        <end position="19"/>
    </location>
</feature>
<dbReference type="PANTHER" id="PTHR11695">
    <property type="entry name" value="ALCOHOL DEHYDROGENASE RELATED"/>
    <property type="match status" value="1"/>
</dbReference>
<evidence type="ECO:0000313" key="3">
    <source>
        <dbReference type="EMBL" id="CAD9263804.1"/>
    </source>
</evidence>
<organism evidence="3">
    <name type="scientific">Phaeomonas parva</name>
    <dbReference type="NCBI Taxonomy" id="124430"/>
    <lineage>
        <taxon>Eukaryota</taxon>
        <taxon>Sar</taxon>
        <taxon>Stramenopiles</taxon>
        <taxon>Ochrophyta</taxon>
        <taxon>Pinguiophyceae</taxon>
        <taxon>Pinguiochrysidales</taxon>
        <taxon>Pinguiochrysidaceae</taxon>
        <taxon>Phaeomonas</taxon>
    </lineage>
</organism>
<dbReference type="SMART" id="SM00829">
    <property type="entry name" value="PKS_ER"/>
    <property type="match status" value="1"/>
</dbReference>
<dbReference type="SUPFAM" id="SSF51735">
    <property type="entry name" value="NAD(P)-binding Rossmann-fold domains"/>
    <property type="match status" value="1"/>
</dbReference>
<dbReference type="SUPFAM" id="SSF50129">
    <property type="entry name" value="GroES-like"/>
    <property type="match status" value="1"/>
</dbReference>
<dbReference type="Pfam" id="PF08240">
    <property type="entry name" value="ADH_N"/>
    <property type="match status" value="1"/>
</dbReference>
<dbReference type="PROSITE" id="PS01162">
    <property type="entry name" value="QOR_ZETA_CRYSTAL"/>
    <property type="match status" value="1"/>
</dbReference>
<dbReference type="InterPro" id="IPR013149">
    <property type="entry name" value="ADH-like_C"/>
</dbReference>
<dbReference type="InterPro" id="IPR050700">
    <property type="entry name" value="YIM1/Zinc_Alcohol_DH_Fams"/>
</dbReference>
<evidence type="ECO:0000256" key="1">
    <source>
        <dbReference type="SAM" id="SignalP"/>
    </source>
</evidence>
<evidence type="ECO:0000259" key="2">
    <source>
        <dbReference type="SMART" id="SM00829"/>
    </source>
</evidence>
<dbReference type="GO" id="GO:0008270">
    <property type="term" value="F:zinc ion binding"/>
    <property type="evidence" value="ECO:0007669"/>
    <property type="project" value="InterPro"/>
</dbReference>
<dbReference type="EMBL" id="HBGJ01035023">
    <property type="protein sequence ID" value="CAD9263804.1"/>
    <property type="molecule type" value="Transcribed_RNA"/>
</dbReference>
<dbReference type="InterPro" id="IPR020843">
    <property type="entry name" value="ER"/>
</dbReference>
<gene>
    <name evidence="3" type="ORF">PPAR1163_LOCUS22189</name>
</gene>
<name>A0A7S1UCD9_9STRA</name>
<dbReference type="Gene3D" id="3.40.50.720">
    <property type="entry name" value="NAD(P)-binding Rossmann-like Domain"/>
    <property type="match status" value="1"/>
</dbReference>
<dbReference type="CDD" id="cd08267">
    <property type="entry name" value="MDR1"/>
    <property type="match status" value="1"/>
</dbReference>
<dbReference type="InterPro" id="IPR011032">
    <property type="entry name" value="GroES-like_sf"/>
</dbReference>
<dbReference type="GO" id="GO:0016491">
    <property type="term" value="F:oxidoreductase activity"/>
    <property type="evidence" value="ECO:0007669"/>
    <property type="project" value="InterPro"/>
</dbReference>
<keyword evidence="1" id="KW-0732">Signal</keyword>
<dbReference type="Gene3D" id="3.90.180.10">
    <property type="entry name" value="Medium-chain alcohol dehydrogenases, catalytic domain"/>
    <property type="match status" value="1"/>
</dbReference>
<feature type="chain" id="PRO_5031002981" description="Enoyl reductase (ER) domain-containing protein" evidence="1">
    <location>
        <begin position="20"/>
        <end position="361"/>
    </location>
</feature>
<dbReference type="PANTHER" id="PTHR11695:SF648">
    <property type="entry name" value="ZINC-BINDING OXIDOREDUCTASE"/>
    <property type="match status" value="1"/>
</dbReference>
<proteinExistence type="predicted"/>
<accession>A0A7S1UCD9</accession>
<dbReference type="Pfam" id="PF00107">
    <property type="entry name" value="ADH_zinc_N"/>
    <property type="match status" value="1"/>
</dbReference>
<dbReference type="InterPro" id="IPR013154">
    <property type="entry name" value="ADH-like_N"/>
</dbReference>
<dbReference type="InterPro" id="IPR002364">
    <property type="entry name" value="Quin_OxRdtase/zeta-crystal_CS"/>
</dbReference>
<dbReference type="AlphaFoldDB" id="A0A7S1UCD9"/>
<sequence length="361" mass="38410">MRHGLLLLSLSRSLGPARSLATATATMYHAVVYDRRAPEGVVVVEKNVPKAVRRGHVLVRVKACGVNPVDAKYCVGDKLPEALPEGFRRWTVQGGGVGFDLAGVVEALPPSAGEACDGFRVGDAVFGSMPPLKASFAELAEVPTHQLAAMPEGLSFPEAAALPLVGTTAMQALRHRHGLSEGQRVLIIGASGGVGSVAVQVAKDLVGAGGHVAAVCSARNHEMVKGLGADAAYDYTQGLDKLMEELSERYREAPLDLVLDCVSSLEAKDRVFDYNARVHAAGILKREPNTSGSRSNYIVIGGGFGDWFRALMFRTAGINCFGASHELFWIVFPHSRPVLDELKAAVERGALRAFIEEVCQA</sequence>
<reference evidence="3" key="1">
    <citation type="submission" date="2021-01" db="EMBL/GenBank/DDBJ databases">
        <authorList>
            <person name="Corre E."/>
            <person name="Pelletier E."/>
            <person name="Niang G."/>
            <person name="Scheremetjew M."/>
            <person name="Finn R."/>
            <person name="Kale V."/>
            <person name="Holt S."/>
            <person name="Cochrane G."/>
            <person name="Meng A."/>
            <person name="Brown T."/>
            <person name="Cohen L."/>
        </authorList>
    </citation>
    <scope>NUCLEOTIDE SEQUENCE</scope>
    <source>
        <strain evidence="3">CCMP2877</strain>
    </source>
</reference>
<dbReference type="InterPro" id="IPR036291">
    <property type="entry name" value="NAD(P)-bd_dom_sf"/>
</dbReference>
<feature type="domain" description="Enoyl reductase (ER)" evidence="2">
    <location>
        <begin position="36"/>
        <end position="358"/>
    </location>
</feature>